<dbReference type="GeneID" id="40315104"/>
<proteinExistence type="predicted"/>
<evidence type="ECO:0000313" key="1">
    <source>
        <dbReference type="EMBL" id="RNF26326.1"/>
    </source>
</evidence>
<accession>A0A3S5IUK0</accession>
<keyword evidence="2" id="KW-1185">Reference proteome</keyword>
<dbReference type="OrthoDB" id="271768at2759"/>
<dbReference type="Proteomes" id="UP000284403">
    <property type="component" value="Unassembled WGS sequence"/>
</dbReference>
<gene>
    <name evidence="1" type="ORF">Tco025E_01493</name>
</gene>
<dbReference type="RefSeq" id="XP_029231532.1">
    <property type="nucleotide sequence ID" value="XM_029368431.1"/>
</dbReference>
<comment type="caution">
    <text evidence="1">The sequence shown here is derived from an EMBL/GenBank/DDBJ whole genome shotgun (WGS) entry which is preliminary data.</text>
</comment>
<dbReference type="EMBL" id="MKKU01000047">
    <property type="protein sequence ID" value="RNF26326.1"/>
    <property type="molecule type" value="Genomic_DNA"/>
</dbReference>
<protein>
    <submittedName>
        <fullName evidence="1">Uncharacterized protein</fullName>
    </submittedName>
</protein>
<organism evidence="1 2">
    <name type="scientific">Trypanosoma conorhini</name>
    <dbReference type="NCBI Taxonomy" id="83891"/>
    <lineage>
        <taxon>Eukaryota</taxon>
        <taxon>Discoba</taxon>
        <taxon>Euglenozoa</taxon>
        <taxon>Kinetoplastea</taxon>
        <taxon>Metakinetoplastina</taxon>
        <taxon>Trypanosomatida</taxon>
        <taxon>Trypanosomatidae</taxon>
        <taxon>Trypanosoma</taxon>
    </lineage>
</organism>
<sequence length="109" mass="12670">MRKTSVKLLHAKRHEIKQRMLQHNVLQRNRLRQAELGECRAGSTENSVSAREAAYAAVGKEFQCDVGDPAVMDVLLDIEEEIRNEQLMSLFDEGQDEDWEAYYRYLAQQ</sequence>
<reference evidence="1 2" key="1">
    <citation type="journal article" date="2018" name="BMC Genomics">
        <title>Genomic comparison of Trypanosoma conorhini and Trypanosoma rangeli to Trypanosoma cruzi strains of high and low virulence.</title>
        <authorList>
            <person name="Bradwell K.R."/>
            <person name="Koparde V.N."/>
            <person name="Matveyev A.V."/>
            <person name="Serrano M.G."/>
            <person name="Alves J.M."/>
            <person name="Parikh H."/>
            <person name="Huang B."/>
            <person name="Lee V."/>
            <person name="Espinosa-Alvarez O."/>
            <person name="Ortiz P.A."/>
            <person name="Costa-Martins A.G."/>
            <person name="Teixeira M.M."/>
            <person name="Buck G.A."/>
        </authorList>
    </citation>
    <scope>NUCLEOTIDE SEQUENCE [LARGE SCALE GENOMIC DNA]</scope>
    <source>
        <strain evidence="1 2">025E</strain>
    </source>
</reference>
<evidence type="ECO:0000313" key="2">
    <source>
        <dbReference type="Proteomes" id="UP000284403"/>
    </source>
</evidence>
<name>A0A3S5IUK0_9TRYP</name>
<dbReference type="AlphaFoldDB" id="A0A3S5IUK0"/>